<gene>
    <name evidence="5" type="ORF">G4993_13540</name>
</gene>
<dbReference type="PANTHER" id="PTHR43280:SF10">
    <property type="entry name" value="REGULATORY PROTEIN POCR"/>
    <property type="match status" value="1"/>
</dbReference>
<feature type="domain" description="HTH araC/xylS-type" evidence="4">
    <location>
        <begin position="187"/>
        <end position="285"/>
    </location>
</feature>
<dbReference type="GO" id="GO:0043565">
    <property type="term" value="F:sequence-specific DNA binding"/>
    <property type="evidence" value="ECO:0007669"/>
    <property type="project" value="InterPro"/>
</dbReference>
<proteinExistence type="predicted"/>
<dbReference type="AlphaFoldDB" id="A0AAJ3FG57"/>
<dbReference type="Gene3D" id="1.10.10.60">
    <property type="entry name" value="Homeodomain-like"/>
    <property type="match status" value="2"/>
</dbReference>
<reference evidence="5" key="2">
    <citation type="submission" date="2020-02" db="EMBL/GenBank/DDBJ databases">
        <authorList>
            <person name="Littmann E."/>
            <person name="Sorbara M."/>
        </authorList>
    </citation>
    <scope>NUCLEOTIDE SEQUENCE</scope>
    <source>
        <strain evidence="5">MSK.15.32</strain>
    </source>
</reference>
<comment type="caution">
    <text evidence="5">The sequence shown here is derived from an EMBL/GenBank/DDBJ whole genome shotgun (WGS) entry which is preliminary data.</text>
</comment>
<accession>A0AAJ3FG57</accession>
<evidence type="ECO:0000313" key="6">
    <source>
        <dbReference type="Proteomes" id="UP001296580"/>
    </source>
</evidence>
<keyword evidence="1" id="KW-0805">Transcription regulation</keyword>
<protein>
    <submittedName>
        <fullName evidence="5">Helix-turn-helix transcriptional regulator</fullName>
    </submittedName>
</protein>
<dbReference type="InterPro" id="IPR018060">
    <property type="entry name" value="HTH_AraC"/>
</dbReference>
<dbReference type="InterPro" id="IPR020449">
    <property type="entry name" value="Tscrpt_reg_AraC-type_HTH"/>
</dbReference>
<dbReference type="Pfam" id="PF12833">
    <property type="entry name" value="HTH_18"/>
    <property type="match status" value="1"/>
</dbReference>
<dbReference type="GO" id="GO:0003700">
    <property type="term" value="F:DNA-binding transcription factor activity"/>
    <property type="evidence" value="ECO:0007669"/>
    <property type="project" value="InterPro"/>
</dbReference>
<dbReference type="InterPro" id="IPR009057">
    <property type="entry name" value="Homeodomain-like_sf"/>
</dbReference>
<dbReference type="SUPFAM" id="SSF46689">
    <property type="entry name" value="Homeodomain-like"/>
    <property type="match status" value="2"/>
</dbReference>
<evidence type="ECO:0000256" key="2">
    <source>
        <dbReference type="ARBA" id="ARBA00023125"/>
    </source>
</evidence>
<evidence type="ECO:0000259" key="4">
    <source>
        <dbReference type="PROSITE" id="PS01124"/>
    </source>
</evidence>
<evidence type="ECO:0000313" key="5">
    <source>
        <dbReference type="EMBL" id="NSI59414.1"/>
    </source>
</evidence>
<dbReference type="PRINTS" id="PR00032">
    <property type="entry name" value="HTHARAC"/>
</dbReference>
<name>A0AAJ3FG57_MEDGN</name>
<evidence type="ECO:0000256" key="3">
    <source>
        <dbReference type="ARBA" id="ARBA00023163"/>
    </source>
</evidence>
<reference evidence="5" key="1">
    <citation type="journal article" date="2020" name="Cell Host Microbe">
        <title>Functional and Genomic Variation between Human-Derived Isolates of Lachnospiraceae Reveals Inter- and Intra-Species Diversity.</title>
        <authorList>
            <person name="Sorbara M.T."/>
            <person name="Littmann E.R."/>
            <person name="Fontana E."/>
            <person name="Moody T.U."/>
            <person name="Kohout C.E."/>
            <person name="Gjonbalaj M."/>
            <person name="Eaton V."/>
            <person name="Seok R."/>
            <person name="Leiner I.M."/>
            <person name="Pamer E.G."/>
        </authorList>
    </citation>
    <scope>NUCLEOTIDE SEQUENCE</scope>
    <source>
        <strain evidence="5">MSK.15.32</strain>
    </source>
</reference>
<dbReference type="EMBL" id="JAAIRV010000031">
    <property type="protein sequence ID" value="NSI59414.1"/>
    <property type="molecule type" value="Genomic_DNA"/>
</dbReference>
<dbReference type="RefSeq" id="WP_173864483.1">
    <property type="nucleotide sequence ID" value="NZ_JAAIMR010000030.1"/>
</dbReference>
<keyword evidence="2" id="KW-0238">DNA-binding</keyword>
<evidence type="ECO:0000256" key="1">
    <source>
        <dbReference type="ARBA" id="ARBA00023015"/>
    </source>
</evidence>
<dbReference type="PANTHER" id="PTHR43280">
    <property type="entry name" value="ARAC-FAMILY TRANSCRIPTIONAL REGULATOR"/>
    <property type="match status" value="1"/>
</dbReference>
<feature type="non-terminal residue" evidence="5">
    <location>
        <position position="1"/>
    </location>
</feature>
<dbReference type="SMART" id="SM00342">
    <property type="entry name" value="HTH_ARAC"/>
    <property type="match status" value="1"/>
</dbReference>
<keyword evidence="3" id="KW-0804">Transcription</keyword>
<organism evidence="5 6">
    <name type="scientific">Mediterraneibacter gnavus</name>
    <name type="common">Ruminococcus gnavus</name>
    <dbReference type="NCBI Taxonomy" id="33038"/>
    <lineage>
        <taxon>Bacteria</taxon>
        <taxon>Bacillati</taxon>
        <taxon>Bacillota</taxon>
        <taxon>Clostridia</taxon>
        <taxon>Lachnospirales</taxon>
        <taxon>Lachnospiraceae</taxon>
        <taxon>Mediterraneibacter</taxon>
    </lineage>
</organism>
<dbReference type="Proteomes" id="UP001296580">
    <property type="component" value="Unassembled WGS sequence"/>
</dbReference>
<sequence>YEIRSVVLCNFSNLLIYSFKNKYDEECYLAVSEEITDWQELPEVFSGLEEVLAEKFYQPRQKIFFAGEVQETREMDEAEESQVLNNIKEDIQYKDSIHLRQDFQKLERKYRESMKFSEMYVKFVFSNIVKDIYEEINPGDVKALSKMIDRLYRCRKIEDVLAITEQVVCELEKFVQEQNKGFRNEVMKVKQYIHHHYAENLNVENLARQVYLSPGYLSVVFKEETGVNLNRYVRDIRMKKSRELLENTSMKISQIAKEVGFSNNSYFCRSFREYFGSTPEYCRKGSMSDEEASLSVS</sequence>
<dbReference type="PROSITE" id="PS01124">
    <property type="entry name" value="HTH_ARAC_FAMILY_2"/>
    <property type="match status" value="1"/>
</dbReference>